<accession>D5VST7</accession>
<evidence type="ECO:0000313" key="3">
    <source>
        <dbReference type="Proteomes" id="UP000002061"/>
    </source>
</evidence>
<feature type="transmembrane region" description="Helical" evidence="1">
    <location>
        <begin position="6"/>
        <end position="33"/>
    </location>
</feature>
<protein>
    <submittedName>
        <fullName evidence="2">Uncharacterized protein</fullName>
    </submittedName>
</protein>
<keyword evidence="3" id="KW-1185">Reference proteome</keyword>
<dbReference type="KEGG" id="mif:Metin_0982"/>
<sequence length="98" mass="11005">MRVILALLYIFLSIFEPEILGKISLFIVGILYLKNHEGFRLVASIIGTGIFIVSFLTLLTYSIGIICGYDPREALTPSLLLGLLSTIDLYLKVRENDR</sequence>
<organism evidence="2 3">
    <name type="scientific">Methanocaldococcus infernus (strain DSM 11812 / JCM 15783 / ME)</name>
    <dbReference type="NCBI Taxonomy" id="573063"/>
    <lineage>
        <taxon>Archaea</taxon>
        <taxon>Methanobacteriati</taxon>
        <taxon>Methanobacteriota</taxon>
        <taxon>Methanomada group</taxon>
        <taxon>Methanococci</taxon>
        <taxon>Methanococcales</taxon>
        <taxon>Methanocaldococcaceae</taxon>
        <taxon>Methanocaldococcus</taxon>
    </lineage>
</organism>
<dbReference type="EMBL" id="CP002009">
    <property type="protein sequence ID" value="ADG13640.1"/>
    <property type="molecule type" value="Genomic_DNA"/>
</dbReference>
<dbReference type="AlphaFoldDB" id="D5VST7"/>
<keyword evidence="1" id="KW-1133">Transmembrane helix</keyword>
<proteinExistence type="predicted"/>
<keyword evidence="1" id="KW-0812">Transmembrane</keyword>
<feature type="transmembrane region" description="Helical" evidence="1">
    <location>
        <begin position="45"/>
        <end position="68"/>
    </location>
</feature>
<evidence type="ECO:0000256" key="1">
    <source>
        <dbReference type="SAM" id="Phobius"/>
    </source>
</evidence>
<evidence type="ECO:0000313" key="2">
    <source>
        <dbReference type="EMBL" id="ADG13640.1"/>
    </source>
</evidence>
<dbReference type="HOGENOM" id="CLU_2327282_0_0_2"/>
<dbReference type="RefSeq" id="WP_013100385.1">
    <property type="nucleotide sequence ID" value="NC_014122.1"/>
</dbReference>
<keyword evidence="1" id="KW-0472">Membrane</keyword>
<dbReference type="Proteomes" id="UP000002061">
    <property type="component" value="Chromosome"/>
</dbReference>
<gene>
    <name evidence="2" type="ordered locus">Metin_0982</name>
</gene>
<reference evidence="2" key="1">
    <citation type="submission" date="2010-04" db="EMBL/GenBank/DDBJ databases">
        <title>Complete sequence of Methanocaldococcus infernus ME.</title>
        <authorList>
            <consortium name="US DOE Joint Genome Institute"/>
            <person name="Lucas S."/>
            <person name="Copeland A."/>
            <person name="Lapidus A."/>
            <person name="Cheng J.-F."/>
            <person name="Bruce D."/>
            <person name="Goodwin L."/>
            <person name="Pitluck S."/>
            <person name="Munk A.C."/>
            <person name="Detter J.C."/>
            <person name="Han C."/>
            <person name="Tapia R."/>
            <person name="Land M."/>
            <person name="Hauser L."/>
            <person name="Kyrpides N."/>
            <person name="Mikhailova N."/>
            <person name="Sieprawska-Lupa M."/>
            <person name="Whitman W.B."/>
            <person name="Woyke T."/>
        </authorList>
    </citation>
    <scope>NUCLEOTIDE SEQUENCE [LARGE SCALE GENOMIC DNA]</scope>
    <source>
        <strain evidence="2">ME</strain>
    </source>
</reference>
<name>D5VST7_METIM</name>
<dbReference type="STRING" id="573063.Metin_0982"/>
<dbReference type="GeneID" id="9131995"/>